<evidence type="ECO:0000259" key="1">
    <source>
        <dbReference type="Pfam" id="PF01636"/>
    </source>
</evidence>
<evidence type="ECO:0000313" key="3">
    <source>
        <dbReference type="Proteomes" id="UP000256645"/>
    </source>
</evidence>
<dbReference type="OrthoDB" id="2968323at2759"/>
<gene>
    <name evidence="2" type="ORF">BP6252_13263</name>
</gene>
<dbReference type="AlphaFoldDB" id="A0A3D8QAS4"/>
<name>A0A3D8QAS4_9HELO</name>
<accession>A0A3D8QAS4</accession>
<comment type="caution">
    <text evidence="2">The sequence shown here is derived from an EMBL/GenBank/DDBJ whole genome shotgun (WGS) entry which is preliminary data.</text>
</comment>
<dbReference type="InterPro" id="IPR011009">
    <property type="entry name" value="Kinase-like_dom_sf"/>
</dbReference>
<dbReference type="EMBL" id="PDLM01000017">
    <property type="protein sequence ID" value="RDW58787.1"/>
    <property type="molecule type" value="Genomic_DNA"/>
</dbReference>
<dbReference type="SUPFAM" id="SSF56112">
    <property type="entry name" value="Protein kinase-like (PK-like)"/>
    <property type="match status" value="1"/>
</dbReference>
<evidence type="ECO:0000313" key="2">
    <source>
        <dbReference type="EMBL" id="RDW58787.1"/>
    </source>
</evidence>
<organism evidence="2 3">
    <name type="scientific">Coleophoma cylindrospora</name>
    <dbReference type="NCBI Taxonomy" id="1849047"/>
    <lineage>
        <taxon>Eukaryota</taxon>
        <taxon>Fungi</taxon>
        <taxon>Dikarya</taxon>
        <taxon>Ascomycota</taxon>
        <taxon>Pezizomycotina</taxon>
        <taxon>Leotiomycetes</taxon>
        <taxon>Helotiales</taxon>
        <taxon>Dermateaceae</taxon>
        <taxon>Coleophoma</taxon>
    </lineage>
</organism>
<dbReference type="Proteomes" id="UP000256645">
    <property type="component" value="Unassembled WGS sequence"/>
</dbReference>
<feature type="domain" description="Aminoglycoside phosphotransferase" evidence="1">
    <location>
        <begin position="69"/>
        <end position="296"/>
    </location>
</feature>
<dbReference type="Pfam" id="PF01636">
    <property type="entry name" value="APH"/>
    <property type="match status" value="1"/>
</dbReference>
<proteinExistence type="predicted"/>
<keyword evidence="3" id="KW-1185">Reference proteome</keyword>
<dbReference type="PANTHER" id="PTHR21310:SF56">
    <property type="entry name" value="AMINOGLYCOSIDE PHOSPHOTRANSFERASE DOMAIN-CONTAINING PROTEIN"/>
    <property type="match status" value="1"/>
</dbReference>
<reference evidence="2 3" key="1">
    <citation type="journal article" date="2018" name="IMA Fungus">
        <title>IMA Genome-F 9: Draft genome sequence of Annulohypoxylon stygium, Aspergillus mulundensis, Berkeleyomyces basicola (syn. Thielaviopsis basicola), Ceratocystis smalleyi, two Cercospora beticola strains, Coleophoma cylindrospora, Fusarium fracticaudum, Phialophora cf. hyalina, and Morchella septimelata.</title>
        <authorList>
            <person name="Wingfield B.D."/>
            <person name="Bills G.F."/>
            <person name="Dong Y."/>
            <person name="Huang W."/>
            <person name="Nel W.J."/>
            <person name="Swalarsk-Parry B.S."/>
            <person name="Vaghefi N."/>
            <person name="Wilken P.M."/>
            <person name="An Z."/>
            <person name="de Beer Z.W."/>
            <person name="De Vos L."/>
            <person name="Chen L."/>
            <person name="Duong T.A."/>
            <person name="Gao Y."/>
            <person name="Hammerbacher A."/>
            <person name="Kikkert J.R."/>
            <person name="Li Y."/>
            <person name="Li H."/>
            <person name="Li K."/>
            <person name="Li Q."/>
            <person name="Liu X."/>
            <person name="Ma X."/>
            <person name="Naidoo K."/>
            <person name="Pethybridge S.J."/>
            <person name="Sun J."/>
            <person name="Steenkamp E.T."/>
            <person name="van der Nest M.A."/>
            <person name="van Wyk S."/>
            <person name="Wingfield M.J."/>
            <person name="Xiong C."/>
            <person name="Yue Q."/>
            <person name="Zhang X."/>
        </authorList>
    </citation>
    <scope>NUCLEOTIDE SEQUENCE [LARGE SCALE GENOMIC DNA]</scope>
    <source>
        <strain evidence="2 3">BP6252</strain>
    </source>
</reference>
<dbReference type="InterPro" id="IPR051678">
    <property type="entry name" value="AGP_Transferase"/>
</dbReference>
<sequence length="404" mass="46000">MSQSSASDARSETSTLEYGQEPFKTFRPKVIQLCIDIGLGTPSEVERMTGGSFNRIVGVTFSSLPGQPSRYIIRVPRFPLDPIEVQNIKDQVAVLLFLSQYLPVPKVFVYDSTTDNAIQSQFVVQERLPGQAIEGILDTLFLEERLQLAIAIAELIQRIESIFLPHFGRLVQGTPMPEVLPDVSQLSTNVIRIAGYRLDIWTDMPTTSEDDLPSLLRAMCKRRREEDEDDKELRGYWERLQRMITEMESTGLLSSTKEEARLGHWDLSAQNILVDKVDGVWSVSGVLDWDEAMSVPRVIGRKPPVWLWLPGTRVEEADTVDTAGLTDEQNLVKGRFDEAMVAHSPTFLDDAYHRGKWLRRLSTLALHGFSYSQDWDRYKLLIQDWDTYLRALKEKSVPSPEELL</sequence>
<protein>
    <recommendedName>
        <fullName evidence="1">Aminoglycoside phosphotransferase domain-containing protein</fullName>
    </recommendedName>
</protein>
<dbReference type="InterPro" id="IPR002575">
    <property type="entry name" value="Aminoglycoside_PTrfase"/>
</dbReference>
<dbReference type="PANTHER" id="PTHR21310">
    <property type="entry name" value="AMINOGLYCOSIDE PHOSPHOTRANSFERASE-RELATED-RELATED"/>
    <property type="match status" value="1"/>
</dbReference>